<comment type="caution">
    <text evidence="2">The sequence shown here is derived from an EMBL/GenBank/DDBJ whole genome shotgun (WGS) entry which is preliminary data.</text>
</comment>
<dbReference type="Proteomes" id="UP001152797">
    <property type="component" value="Unassembled WGS sequence"/>
</dbReference>
<protein>
    <submittedName>
        <fullName evidence="3">EamA domain-containing protein</fullName>
    </submittedName>
</protein>
<proteinExistence type="predicted"/>
<sequence>MVGVIVTSAFGTLYLERQLKDPLFVQLHQLNAAGLTGALMVAMRRANEPDVSDAHPGMELDSDVPTAAPDEESPYLLPLRVALSVSCVVARGALNGSVLKKLDALTKGLIDVTAIVLCTVIQVLVRVSALGDALVCGNDCAGIAWGFEVQQLTFGGGCWGGFFALGLALSITAATSNVDSWRMHLELTCLRLNTSKFFLVLDFALASIQCIHFCVRTYTASLSMVGFVLEAISALFCLCLMLPYWGFAHCEGIVSGVAWMFMDRAIPDALMIGAIASLPVTEHEAGERP</sequence>
<keyword evidence="1" id="KW-0472">Membrane</keyword>
<dbReference type="EMBL" id="CAMXCT010000164">
    <property type="protein sequence ID" value="CAI3974866.1"/>
    <property type="molecule type" value="Genomic_DNA"/>
</dbReference>
<dbReference type="EMBL" id="CAMXCT030000164">
    <property type="protein sequence ID" value="CAL4762178.1"/>
    <property type="molecule type" value="Genomic_DNA"/>
</dbReference>
<keyword evidence="4" id="KW-1185">Reference proteome</keyword>
<feature type="transmembrane region" description="Helical" evidence="1">
    <location>
        <begin position="224"/>
        <end position="245"/>
    </location>
</feature>
<reference evidence="2" key="1">
    <citation type="submission" date="2022-10" db="EMBL/GenBank/DDBJ databases">
        <authorList>
            <person name="Chen Y."/>
            <person name="Dougan E. K."/>
            <person name="Chan C."/>
            <person name="Rhodes N."/>
            <person name="Thang M."/>
        </authorList>
    </citation>
    <scope>NUCLEOTIDE SEQUENCE</scope>
</reference>
<evidence type="ECO:0000313" key="3">
    <source>
        <dbReference type="EMBL" id="CAL4762178.1"/>
    </source>
</evidence>
<feature type="transmembrane region" description="Helical" evidence="1">
    <location>
        <begin position="106"/>
        <end position="125"/>
    </location>
</feature>
<evidence type="ECO:0000313" key="2">
    <source>
        <dbReference type="EMBL" id="CAI3974866.1"/>
    </source>
</evidence>
<dbReference type="EMBL" id="CAMXCT020000164">
    <property type="protein sequence ID" value="CAL1128241.1"/>
    <property type="molecule type" value="Genomic_DNA"/>
</dbReference>
<gene>
    <name evidence="2" type="ORF">C1SCF055_LOCUS3232</name>
</gene>
<accession>A0A9P1BK55</accession>
<dbReference type="AlphaFoldDB" id="A0A9P1BK55"/>
<keyword evidence="1" id="KW-1133">Transmembrane helix</keyword>
<feature type="transmembrane region" description="Helical" evidence="1">
    <location>
        <begin position="154"/>
        <end position="176"/>
    </location>
</feature>
<evidence type="ECO:0000256" key="1">
    <source>
        <dbReference type="SAM" id="Phobius"/>
    </source>
</evidence>
<reference evidence="3 4" key="2">
    <citation type="submission" date="2024-05" db="EMBL/GenBank/DDBJ databases">
        <authorList>
            <person name="Chen Y."/>
            <person name="Shah S."/>
            <person name="Dougan E. K."/>
            <person name="Thang M."/>
            <person name="Chan C."/>
        </authorList>
    </citation>
    <scope>NUCLEOTIDE SEQUENCE [LARGE SCALE GENOMIC DNA]</scope>
</reference>
<evidence type="ECO:0000313" key="4">
    <source>
        <dbReference type="Proteomes" id="UP001152797"/>
    </source>
</evidence>
<keyword evidence="1" id="KW-0812">Transmembrane</keyword>
<organism evidence="2">
    <name type="scientific">Cladocopium goreaui</name>
    <dbReference type="NCBI Taxonomy" id="2562237"/>
    <lineage>
        <taxon>Eukaryota</taxon>
        <taxon>Sar</taxon>
        <taxon>Alveolata</taxon>
        <taxon>Dinophyceae</taxon>
        <taxon>Suessiales</taxon>
        <taxon>Symbiodiniaceae</taxon>
        <taxon>Cladocopium</taxon>
    </lineage>
</organism>
<name>A0A9P1BK55_9DINO</name>